<proteinExistence type="predicted"/>
<accession>A0A1J1ID63</accession>
<dbReference type="AlphaFoldDB" id="A0A1J1ID63"/>
<gene>
    <name evidence="1" type="ORF">CLUMA_CG009802</name>
</gene>
<reference evidence="1 2" key="1">
    <citation type="submission" date="2015-04" db="EMBL/GenBank/DDBJ databases">
        <authorList>
            <person name="Syromyatnikov M.Y."/>
            <person name="Popov V.N."/>
        </authorList>
    </citation>
    <scope>NUCLEOTIDE SEQUENCE [LARGE SCALE GENOMIC DNA]</scope>
</reference>
<evidence type="ECO:0000313" key="1">
    <source>
        <dbReference type="EMBL" id="CRK96385.1"/>
    </source>
</evidence>
<keyword evidence="2" id="KW-1185">Reference proteome</keyword>
<protein>
    <submittedName>
        <fullName evidence="1">CLUMA_CG009802, isoform A</fullName>
    </submittedName>
</protein>
<dbReference type="Proteomes" id="UP000183832">
    <property type="component" value="Unassembled WGS sequence"/>
</dbReference>
<organism evidence="1 2">
    <name type="scientific">Clunio marinus</name>
    <dbReference type="NCBI Taxonomy" id="568069"/>
    <lineage>
        <taxon>Eukaryota</taxon>
        <taxon>Metazoa</taxon>
        <taxon>Ecdysozoa</taxon>
        <taxon>Arthropoda</taxon>
        <taxon>Hexapoda</taxon>
        <taxon>Insecta</taxon>
        <taxon>Pterygota</taxon>
        <taxon>Neoptera</taxon>
        <taxon>Endopterygota</taxon>
        <taxon>Diptera</taxon>
        <taxon>Nematocera</taxon>
        <taxon>Chironomoidea</taxon>
        <taxon>Chironomidae</taxon>
        <taxon>Clunio</taxon>
    </lineage>
</organism>
<dbReference type="EMBL" id="CVRI01000043">
    <property type="protein sequence ID" value="CRK96385.1"/>
    <property type="molecule type" value="Genomic_DNA"/>
</dbReference>
<evidence type="ECO:0000313" key="2">
    <source>
        <dbReference type="Proteomes" id="UP000183832"/>
    </source>
</evidence>
<name>A0A1J1ID63_9DIPT</name>
<sequence>MMSSWSHLCYSSHDNKTNMKEDCVGMWREELQTLFVLVLKKHETNEISSSYPSLLFLLKINLSKETEMVSQTPKDRSLNPLPFIICHKATEMGI</sequence>